<dbReference type="EMBL" id="CP111019">
    <property type="protein sequence ID" value="WAR13151.1"/>
    <property type="molecule type" value="Genomic_DNA"/>
</dbReference>
<evidence type="ECO:0000256" key="3">
    <source>
        <dbReference type="SAM" id="SignalP"/>
    </source>
</evidence>
<dbReference type="PANTHER" id="PTHR21274">
    <property type="entry name" value="MECKELIN"/>
    <property type="match status" value="1"/>
</dbReference>
<feature type="transmembrane region" description="Helical" evidence="2">
    <location>
        <begin position="496"/>
        <end position="523"/>
    </location>
</feature>
<feature type="transmembrane region" description="Helical" evidence="2">
    <location>
        <begin position="543"/>
        <end position="563"/>
    </location>
</feature>
<feature type="compositionally biased region" description="Basic and acidic residues" evidence="1">
    <location>
        <begin position="880"/>
        <end position="894"/>
    </location>
</feature>
<feature type="signal peptide" evidence="3">
    <location>
        <begin position="1"/>
        <end position="21"/>
    </location>
</feature>
<reference evidence="4" key="1">
    <citation type="submission" date="2022-11" db="EMBL/GenBank/DDBJ databases">
        <title>Centuries of genome instability and evolution in soft-shell clam transmissible cancer (bioRxiv).</title>
        <authorList>
            <person name="Hart S.F.M."/>
            <person name="Yonemitsu M.A."/>
            <person name="Giersch R.M."/>
            <person name="Beal B.F."/>
            <person name="Arriagada G."/>
            <person name="Davis B.W."/>
            <person name="Ostrander E.A."/>
            <person name="Goff S.P."/>
            <person name="Metzger M.J."/>
        </authorList>
    </citation>
    <scope>NUCLEOTIDE SEQUENCE</scope>
    <source>
        <strain evidence="4">MELC-2E11</strain>
        <tissue evidence="4">Siphon/mantle</tissue>
    </source>
</reference>
<keyword evidence="2" id="KW-1133">Transmembrane helix</keyword>
<accession>A0ABY7F1B5</accession>
<evidence type="ECO:0000256" key="2">
    <source>
        <dbReference type="SAM" id="Phobius"/>
    </source>
</evidence>
<keyword evidence="3" id="KW-0732">Signal</keyword>
<dbReference type="InterPro" id="IPR019170">
    <property type="entry name" value="Meckelin"/>
</dbReference>
<sequence length="894" mass="100589">MASASIFRVVLSVILINYVKTQLSYFSFSSAITLKTVSDCIQEGPVREFYDISKLNCIQCSQDSTFQTQSVNGLSCVCQPGYRYIKNFGGTEVQCAPCAANEVVSSSGYECVQCPTGSAPDAVTKVCTPACTEGAISPERNIEGVLLQTRQCQECVNGTTPNKLNNRCELCTNVMLNMTHPAIGTKNCQCQGGGIKAVPAASQYFEVNLRASYAMCNIYRNDTACQLLGNLCVLTLYQYLTGNLDKTLDTACEMHLTIAYNERNFAPEHVPWLYYVSNSIDKLDGEDVLQTTDLPTVYTFDPLSYLEYRVARYSLDGNFIGLSNVLNGRLQLCADTSKKLNAAFTFGTSYNLEVNEDGEAKLFPIPVNILNYKSLDEGGDETNRGVDANKMLVRRFFMVDNVGNIPAAGGTTQGVIYPPALDIEYGKVTLADAEAGETVDISFTVEYDYDPNDYKRNFRISIGVLSTLGVLYAGYKTWCWSKRAGRPSIDFQTIVHFFFYGSGSLANVFFVVTFGMAFYWFIFFKRQSVVYLVHPTAAQLKDWTGLFGAAFALKFLEVAHMIFMQCMVDVFFIDWERSRGVVNTSADSTKTKEIPVSIWRTYFVANEWNEIQAIRKINKIFQVWATVFFLVVVGFEKTATRDPDGSVRKDDADYQSEYSHWIFFTFIYERFFEDKVRQFVDLCSMSNISVFVMAYAQWGHYIHGRSVHGKSDTNMREMFDMMKKEEEDQCSQRGLLPNEEQQTFMMALPRKLRQRYEALSLPARLEAASRMEQGRGVGPAAQKQSLKDCDYVVRPKNFLESIMDTDWFAWAGMQAARKTWQRKLSSMNASSSNNAPDRIYNNELTQILGGKSHHVGVQGHLDGLKSIDGDIPSPYGQGGHETRNRDQHIDNIGL</sequence>
<gene>
    <name evidence="4" type="ORF">MAR_027331</name>
</gene>
<keyword evidence="5" id="KW-1185">Reference proteome</keyword>
<evidence type="ECO:0000256" key="1">
    <source>
        <dbReference type="SAM" id="MobiDB-lite"/>
    </source>
</evidence>
<organism evidence="4 5">
    <name type="scientific">Mya arenaria</name>
    <name type="common">Soft-shell clam</name>
    <dbReference type="NCBI Taxonomy" id="6604"/>
    <lineage>
        <taxon>Eukaryota</taxon>
        <taxon>Metazoa</taxon>
        <taxon>Spiralia</taxon>
        <taxon>Lophotrochozoa</taxon>
        <taxon>Mollusca</taxon>
        <taxon>Bivalvia</taxon>
        <taxon>Autobranchia</taxon>
        <taxon>Heteroconchia</taxon>
        <taxon>Euheterodonta</taxon>
        <taxon>Imparidentia</taxon>
        <taxon>Neoheterodontei</taxon>
        <taxon>Myida</taxon>
        <taxon>Myoidea</taxon>
        <taxon>Myidae</taxon>
        <taxon>Mya</taxon>
    </lineage>
</organism>
<dbReference type="Proteomes" id="UP001164746">
    <property type="component" value="Chromosome 8"/>
</dbReference>
<keyword evidence="2" id="KW-0812">Transmembrane</keyword>
<feature type="region of interest" description="Disordered" evidence="1">
    <location>
        <begin position="866"/>
        <end position="894"/>
    </location>
</feature>
<feature type="chain" id="PRO_5045622729" evidence="3">
    <location>
        <begin position="22"/>
        <end position="894"/>
    </location>
</feature>
<proteinExistence type="predicted"/>
<keyword evidence="2" id="KW-0472">Membrane</keyword>
<dbReference type="Pfam" id="PF09773">
    <property type="entry name" value="Meckelin"/>
    <property type="match status" value="2"/>
</dbReference>
<evidence type="ECO:0000313" key="4">
    <source>
        <dbReference type="EMBL" id="WAR13151.1"/>
    </source>
</evidence>
<dbReference type="PANTHER" id="PTHR21274:SF0">
    <property type="entry name" value="MECKELIN"/>
    <property type="match status" value="1"/>
</dbReference>
<evidence type="ECO:0000313" key="5">
    <source>
        <dbReference type="Proteomes" id="UP001164746"/>
    </source>
</evidence>
<protein>
    <submittedName>
        <fullName evidence="4">MKS3-like protein</fullName>
    </submittedName>
</protein>
<name>A0ABY7F1B5_MYAAR</name>